<reference evidence="2 3" key="2">
    <citation type="submission" date="2023-12" db="EMBL/GenBank/DDBJ databases">
        <title>Description of an unclassified Opitutus bacterium of Verrucomicrobiota.</title>
        <authorList>
            <person name="Zhang D.-F."/>
        </authorList>
    </citation>
    <scope>NUCLEOTIDE SEQUENCE [LARGE SCALE GENOMIC DNA]</scope>
    <source>
        <strain evidence="2 3">WL0086</strain>
    </source>
</reference>
<feature type="signal peptide" evidence="1">
    <location>
        <begin position="1"/>
        <end position="24"/>
    </location>
</feature>
<organism evidence="2 3">
    <name type="scientific">Actomonas aquatica</name>
    <dbReference type="NCBI Taxonomy" id="2866162"/>
    <lineage>
        <taxon>Bacteria</taxon>
        <taxon>Pseudomonadati</taxon>
        <taxon>Verrucomicrobiota</taxon>
        <taxon>Opitutia</taxon>
        <taxon>Opitutales</taxon>
        <taxon>Opitutaceae</taxon>
        <taxon>Actomonas</taxon>
    </lineage>
</organism>
<feature type="chain" id="PRO_5045820315" evidence="1">
    <location>
        <begin position="25"/>
        <end position="150"/>
    </location>
</feature>
<proteinExistence type="predicted"/>
<dbReference type="RefSeq" id="WP_221029521.1">
    <property type="nucleotide sequence ID" value="NZ_CP139781.1"/>
</dbReference>
<evidence type="ECO:0000256" key="1">
    <source>
        <dbReference type="SAM" id="SignalP"/>
    </source>
</evidence>
<reference evidence="2 3" key="1">
    <citation type="submission" date="2021-08" db="EMBL/GenBank/DDBJ databases">
        <authorList>
            <person name="Zhang D."/>
            <person name="Zhang A."/>
            <person name="Wang L."/>
        </authorList>
    </citation>
    <scope>NUCLEOTIDE SEQUENCE [LARGE SCALE GENOMIC DNA]</scope>
    <source>
        <strain evidence="2 3">WL0086</strain>
    </source>
</reference>
<dbReference type="EMBL" id="CP139781">
    <property type="protein sequence ID" value="WRQ87065.1"/>
    <property type="molecule type" value="Genomic_DNA"/>
</dbReference>
<keyword evidence="1" id="KW-0732">Signal</keyword>
<dbReference type="Proteomes" id="UP000738431">
    <property type="component" value="Chromosome"/>
</dbReference>
<evidence type="ECO:0000313" key="3">
    <source>
        <dbReference type="Proteomes" id="UP000738431"/>
    </source>
</evidence>
<evidence type="ECO:0000313" key="2">
    <source>
        <dbReference type="EMBL" id="WRQ87065.1"/>
    </source>
</evidence>
<keyword evidence="3" id="KW-1185">Reference proteome</keyword>
<protein>
    <submittedName>
        <fullName evidence="2">Uncharacterized protein</fullName>
    </submittedName>
</protein>
<accession>A0ABZ1C6S4</accession>
<sequence length="150" mass="16203">MRLALSLLCLGALLFSAAVPTAHAQERESVSVRAILVSASREAGTTDRALARYEDTLRRILRFESFQQLGSGRARLSAPGSGSVRLGQGHELELQAESSKGDRVRVQVEWTANNRSLMRTGLVLRPGVPAVLGGPSRNDHEVYAVILIAD</sequence>
<name>A0ABZ1C6S4_9BACT</name>
<gene>
    <name evidence="2" type="ORF">K1X11_019800</name>
</gene>